<evidence type="ECO:0000259" key="3">
    <source>
        <dbReference type="PROSITE" id="PS50110"/>
    </source>
</evidence>
<dbReference type="Pfam" id="PF00072">
    <property type="entry name" value="Response_reg"/>
    <property type="match status" value="1"/>
</dbReference>
<dbReference type="PANTHER" id="PTHR48111">
    <property type="entry name" value="REGULATOR OF RPOS"/>
    <property type="match status" value="1"/>
</dbReference>
<evidence type="ECO:0000256" key="1">
    <source>
        <dbReference type="ARBA" id="ARBA00023125"/>
    </source>
</evidence>
<keyword evidence="1" id="KW-0238">DNA-binding</keyword>
<dbReference type="GO" id="GO:0000156">
    <property type="term" value="F:phosphorelay response regulator activity"/>
    <property type="evidence" value="ECO:0007669"/>
    <property type="project" value="TreeGrafter"/>
</dbReference>
<evidence type="ECO:0000313" key="4">
    <source>
        <dbReference type="EMBL" id="RUQ72848.1"/>
    </source>
</evidence>
<dbReference type="InterPro" id="IPR011006">
    <property type="entry name" value="CheY-like_superfamily"/>
</dbReference>
<dbReference type="GO" id="GO:0006355">
    <property type="term" value="P:regulation of DNA-templated transcription"/>
    <property type="evidence" value="ECO:0007669"/>
    <property type="project" value="TreeGrafter"/>
</dbReference>
<protein>
    <submittedName>
        <fullName evidence="4">Response regulator</fullName>
    </submittedName>
</protein>
<comment type="caution">
    <text evidence="4">The sequence shown here is derived from an EMBL/GenBank/DDBJ whole genome shotgun (WGS) entry which is preliminary data.</text>
</comment>
<sequence length="142" mass="15154">MMKADTLIRPTAASRPRSVGRSLRLLVVEDEALSAEAVCMAVGDLGHTVCGTAATEAEAITIAGRERPDVALMDVRLAGGDGIAAARRLHTDYGIRSIFLSGYADHGIMARITETYPLGVVHKPFSQGQLKIALDLAARRLR</sequence>
<dbReference type="GO" id="GO:0000976">
    <property type="term" value="F:transcription cis-regulatory region binding"/>
    <property type="evidence" value="ECO:0007669"/>
    <property type="project" value="TreeGrafter"/>
</dbReference>
<dbReference type="Proteomes" id="UP000280346">
    <property type="component" value="Unassembled WGS sequence"/>
</dbReference>
<dbReference type="InterPro" id="IPR039420">
    <property type="entry name" value="WalR-like"/>
</dbReference>
<dbReference type="RefSeq" id="WP_126997242.1">
    <property type="nucleotide sequence ID" value="NZ_JBNPXW010000010.1"/>
</dbReference>
<dbReference type="GO" id="GO:0032993">
    <property type="term" value="C:protein-DNA complex"/>
    <property type="evidence" value="ECO:0007669"/>
    <property type="project" value="TreeGrafter"/>
</dbReference>
<feature type="modified residue" description="4-aspartylphosphate" evidence="2">
    <location>
        <position position="74"/>
    </location>
</feature>
<proteinExistence type="predicted"/>
<dbReference type="GO" id="GO:0005829">
    <property type="term" value="C:cytosol"/>
    <property type="evidence" value="ECO:0007669"/>
    <property type="project" value="TreeGrafter"/>
</dbReference>
<dbReference type="Gene3D" id="3.40.50.2300">
    <property type="match status" value="1"/>
</dbReference>
<keyword evidence="2" id="KW-0597">Phosphoprotein</keyword>
<name>A0A3S1CHR0_9PROT</name>
<reference evidence="4 5" key="1">
    <citation type="submission" date="2018-12" db="EMBL/GenBank/DDBJ databases">
        <authorList>
            <person name="Yang Y."/>
        </authorList>
    </citation>
    <scope>NUCLEOTIDE SEQUENCE [LARGE SCALE GENOMIC DNA]</scope>
    <source>
        <strain evidence="4 5">GSF71</strain>
    </source>
</reference>
<keyword evidence="5" id="KW-1185">Reference proteome</keyword>
<dbReference type="InterPro" id="IPR001789">
    <property type="entry name" value="Sig_transdc_resp-reg_receiver"/>
</dbReference>
<dbReference type="AlphaFoldDB" id="A0A3S1CHR0"/>
<dbReference type="SMART" id="SM00448">
    <property type="entry name" value="REC"/>
    <property type="match status" value="1"/>
</dbReference>
<dbReference type="EMBL" id="RZIJ01000006">
    <property type="protein sequence ID" value="RUQ72848.1"/>
    <property type="molecule type" value="Genomic_DNA"/>
</dbReference>
<dbReference type="SUPFAM" id="SSF52172">
    <property type="entry name" value="CheY-like"/>
    <property type="match status" value="1"/>
</dbReference>
<evidence type="ECO:0000313" key="5">
    <source>
        <dbReference type="Proteomes" id="UP000280346"/>
    </source>
</evidence>
<gene>
    <name evidence="4" type="ORF">EJ913_09795</name>
</gene>
<organism evidence="4 5">
    <name type="scientific">Azospirillum doebereinerae</name>
    <dbReference type="NCBI Taxonomy" id="92933"/>
    <lineage>
        <taxon>Bacteria</taxon>
        <taxon>Pseudomonadati</taxon>
        <taxon>Pseudomonadota</taxon>
        <taxon>Alphaproteobacteria</taxon>
        <taxon>Rhodospirillales</taxon>
        <taxon>Azospirillaceae</taxon>
        <taxon>Azospirillum</taxon>
    </lineage>
</organism>
<accession>A0A3S1CHR0</accession>
<dbReference type="PROSITE" id="PS50110">
    <property type="entry name" value="RESPONSE_REGULATORY"/>
    <property type="match status" value="1"/>
</dbReference>
<feature type="domain" description="Response regulatory" evidence="3">
    <location>
        <begin position="24"/>
        <end position="138"/>
    </location>
</feature>
<dbReference type="OrthoDB" id="7774278at2"/>
<evidence type="ECO:0000256" key="2">
    <source>
        <dbReference type="PROSITE-ProRule" id="PRU00169"/>
    </source>
</evidence>
<dbReference type="PANTHER" id="PTHR48111:SF69">
    <property type="entry name" value="RESPONSE REGULATOR RECEIVER"/>
    <property type="match status" value="1"/>
</dbReference>